<dbReference type="InterPro" id="IPR052374">
    <property type="entry name" value="SERAC1"/>
</dbReference>
<dbReference type="Gene3D" id="3.40.50.1820">
    <property type="entry name" value="alpha/beta hydrolase"/>
    <property type="match status" value="1"/>
</dbReference>
<evidence type="ECO:0000256" key="5">
    <source>
        <dbReference type="ARBA" id="ARBA00023128"/>
    </source>
</evidence>
<dbReference type="GO" id="GO:0005739">
    <property type="term" value="C:mitochondrion"/>
    <property type="evidence" value="ECO:0007669"/>
    <property type="project" value="UniProtKB-SubCell"/>
</dbReference>
<evidence type="ECO:0000256" key="3">
    <source>
        <dbReference type="ARBA" id="ARBA00004370"/>
    </source>
</evidence>
<keyword evidence="5" id="KW-0496">Mitochondrion</keyword>
<protein>
    <recommendedName>
        <fullName evidence="9">GPI inositol-deacylase</fullName>
    </recommendedName>
</protein>
<dbReference type="SUPFAM" id="SSF53474">
    <property type="entry name" value="alpha/beta-Hydrolases"/>
    <property type="match status" value="1"/>
</dbReference>
<evidence type="ECO:0008006" key="9">
    <source>
        <dbReference type="Google" id="ProtNLM"/>
    </source>
</evidence>
<dbReference type="InterPro" id="IPR029058">
    <property type="entry name" value="AB_hydrolase_fold"/>
</dbReference>
<sequence length="164" mass="18217">MWLPEEPDLSTARILTFGYNANFAAKKEQVSLSIGDFANDLLFHMKYDNDGDDKMGEVPIIIVAHSMGGGSCVQKGLYVIQLEELQPNNYGLNLLTSVVVIHGHLEEQYHKITSSIKAVLFMAIPHRGTDLAESLNRILTSSIFGQYRRTMSENSRKAALLSTS</sequence>
<name>A0A1V6V646_9EURO</name>
<dbReference type="PANTHER" id="PTHR48182">
    <property type="entry name" value="PROTEIN SERAC1"/>
    <property type="match status" value="1"/>
</dbReference>
<evidence type="ECO:0000256" key="4">
    <source>
        <dbReference type="ARBA" id="ARBA00022824"/>
    </source>
</evidence>
<proteinExistence type="predicted"/>
<evidence type="ECO:0000256" key="2">
    <source>
        <dbReference type="ARBA" id="ARBA00004240"/>
    </source>
</evidence>
<comment type="subcellular location">
    <subcellularLocation>
        <location evidence="2">Endoplasmic reticulum</location>
    </subcellularLocation>
    <subcellularLocation>
        <location evidence="3">Membrane</location>
    </subcellularLocation>
    <subcellularLocation>
        <location evidence="1">Mitochondrion</location>
    </subcellularLocation>
</comment>
<keyword evidence="4" id="KW-0256">Endoplasmic reticulum</keyword>
<organism evidence="7 8">
    <name type="scientific">Penicillium coprophilum</name>
    <dbReference type="NCBI Taxonomy" id="36646"/>
    <lineage>
        <taxon>Eukaryota</taxon>
        <taxon>Fungi</taxon>
        <taxon>Dikarya</taxon>
        <taxon>Ascomycota</taxon>
        <taxon>Pezizomycotina</taxon>
        <taxon>Eurotiomycetes</taxon>
        <taxon>Eurotiomycetidae</taxon>
        <taxon>Eurotiales</taxon>
        <taxon>Aspergillaceae</taxon>
        <taxon>Penicillium</taxon>
    </lineage>
</organism>
<reference evidence="8" key="1">
    <citation type="journal article" date="2017" name="Nat. Microbiol.">
        <title>Global analysis of biosynthetic gene clusters reveals vast potential of secondary metabolite production in Penicillium species.</title>
        <authorList>
            <person name="Nielsen J.C."/>
            <person name="Grijseels S."/>
            <person name="Prigent S."/>
            <person name="Ji B."/>
            <person name="Dainat J."/>
            <person name="Nielsen K.F."/>
            <person name="Frisvad J.C."/>
            <person name="Workman M."/>
            <person name="Nielsen J."/>
        </authorList>
    </citation>
    <scope>NUCLEOTIDE SEQUENCE [LARGE SCALE GENOMIC DNA]</scope>
    <source>
        <strain evidence="8">IBT 31321</strain>
    </source>
</reference>
<accession>A0A1V6V646</accession>
<gene>
    <name evidence="7" type="ORF">PENCOP_c001G08664</name>
</gene>
<dbReference type="GO" id="GO:0017000">
    <property type="term" value="P:antibiotic biosynthetic process"/>
    <property type="evidence" value="ECO:0007669"/>
    <property type="project" value="UniProtKB-ARBA"/>
</dbReference>
<evidence type="ECO:0000256" key="1">
    <source>
        <dbReference type="ARBA" id="ARBA00004173"/>
    </source>
</evidence>
<dbReference type="GO" id="GO:0072330">
    <property type="term" value="P:monocarboxylic acid biosynthetic process"/>
    <property type="evidence" value="ECO:0007669"/>
    <property type="project" value="UniProtKB-ARBA"/>
</dbReference>
<keyword evidence="6" id="KW-0472">Membrane</keyword>
<evidence type="ECO:0000256" key="6">
    <source>
        <dbReference type="ARBA" id="ARBA00023136"/>
    </source>
</evidence>
<dbReference type="GO" id="GO:0005783">
    <property type="term" value="C:endoplasmic reticulum"/>
    <property type="evidence" value="ECO:0007669"/>
    <property type="project" value="UniProtKB-SubCell"/>
</dbReference>
<dbReference type="AlphaFoldDB" id="A0A1V6V646"/>
<dbReference type="PANTHER" id="PTHR48182:SF2">
    <property type="entry name" value="PROTEIN SERAC1"/>
    <property type="match status" value="1"/>
</dbReference>
<evidence type="ECO:0000313" key="8">
    <source>
        <dbReference type="Proteomes" id="UP000191500"/>
    </source>
</evidence>
<dbReference type="Proteomes" id="UP000191500">
    <property type="component" value="Unassembled WGS sequence"/>
</dbReference>
<dbReference type="EMBL" id="MDDG01000001">
    <property type="protein sequence ID" value="OQE46165.1"/>
    <property type="molecule type" value="Genomic_DNA"/>
</dbReference>
<comment type="caution">
    <text evidence="7">The sequence shown here is derived from an EMBL/GenBank/DDBJ whole genome shotgun (WGS) entry which is preliminary data.</text>
</comment>
<evidence type="ECO:0000313" key="7">
    <source>
        <dbReference type="EMBL" id="OQE46165.1"/>
    </source>
</evidence>
<keyword evidence="8" id="KW-1185">Reference proteome</keyword>
<dbReference type="GO" id="GO:0016020">
    <property type="term" value="C:membrane"/>
    <property type="evidence" value="ECO:0007669"/>
    <property type="project" value="UniProtKB-SubCell"/>
</dbReference>